<feature type="compositionally biased region" description="Basic residues" evidence="1">
    <location>
        <begin position="1"/>
        <end position="10"/>
    </location>
</feature>
<dbReference type="Proteomes" id="UP000290932">
    <property type="component" value="Unassembled WGS sequence"/>
</dbReference>
<proteinExistence type="predicted"/>
<organism evidence="2 3">
    <name type="scientific">Methanoculleus taiwanensis</name>
    <dbReference type="NCBI Taxonomy" id="1550565"/>
    <lineage>
        <taxon>Archaea</taxon>
        <taxon>Methanobacteriati</taxon>
        <taxon>Methanobacteriota</taxon>
        <taxon>Stenosarchaea group</taxon>
        <taxon>Methanomicrobia</taxon>
        <taxon>Methanomicrobiales</taxon>
        <taxon>Methanomicrobiaceae</taxon>
        <taxon>Methanoculleus</taxon>
    </lineage>
</organism>
<evidence type="ECO:0000313" key="2">
    <source>
        <dbReference type="EMBL" id="RXE56228.1"/>
    </source>
</evidence>
<sequence length="67" mass="7425">MPVPRRRQARSRSGSPPCLRPGRRALQGRPRSRPASRRAGGAYHNPSRCPGRQKRTPAARGSRLPCI</sequence>
<gene>
    <name evidence="2" type="ORF">ABH15_08765</name>
</gene>
<accession>A0A498H0S8</accession>
<reference evidence="2 3" key="1">
    <citation type="journal article" date="2015" name="Int. J. Syst. Evol. Microbiol.">
        <title>Methanoculleus taiwanensis sp. nov., a methanogen isolated from deep marine sediment at the deformation front area near Taiwan.</title>
        <authorList>
            <person name="Weng C.Y."/>
            <person name="Chen S.C."/>
            <person name="Lai M.C."/>
            <person name="Wu S.Y."/>
            <person name="Lin S."/>
            <person name="Yang T.F."/>
            <person name="Chen P.C."/>
        </authorList>
    </citation>
    <scope>NUCLEOTIDE SEQUENCE [LARGE SCALE GENOMIC DNA]</scope>
    <source>
        <strain evidence="2 3">CYW4</strain>
    </source>
</reference>
<protein>
    <submittedName>
        <fullName evidence="2">Uncharacterized protein</fullName>
    </submittedName>
</protein>
<evidence type="ECO:0000313" key="3">
    <source>
        <dbReference type="Proteomes" id="UP000290932"/>
    </source>
</evidence>
<dbReference type="EMBL" id="LHQS01000002">
    <property type="protein sequence ID" value="RXE56228.1"/>
    <property type="molecule type" value="Genomic_DNA"/>
</dbReference>
<keyword evidence="3" id="KW-1185">Reference proteome</keyword>
<name>A0A498H0S8_9EURY</name>
<dbReference type="AlphaFoldDB" id="A0A498H0S8"/>
<evidence type="ECO:0000256" key="1">
    <source>
        <dbReference type="SAM" id="MobiDB-lite"/>
    </source>
</evidence>
<feature type="region of interest" description="Disordered" evidence="1">
    <location>
        <begin position="1"/>
        <end position="67"/>
    </location>
</feature>
<comment type="caution">
    <text evidence="2">The sequence shown here is derived from an EMBL/GenBank/DDBJ whole genome shotgun (WGS) entry which is preliminary data.</text>
</comment>